<dbReference type="Gene3D" id="1.10.167.10">
    <property type="entry name" value="Regulator of G-protein Signalling 4, domain 2"/>
    <property type="match status" value="1"/>
</dbReference>
<proteinExistence type="predicted"/>
<reference evidence="4" key="1">
    <citation type="journal article" date="2018" name="Nat. Microbiol.">
        <title>Leveraging single-cell genomics to expand the fungal tree of life.</title>
        <authorList>
            <person name="Ahrendt S.R."/>
            <person name="Quandt C.A."/>
            <person name="Ciobanu D."/>
            <person name="Clum A."/>
            <person name="Salamov A."/>
            <person name="Andreopoulos B."/>
            <person name="Cheng J.F."/>
            <person name="Woyke T."/>
            <person name="Pelin A."/>
            <person name="Henrissat B."/>
            <person name="Reynolds N.K."/>
            <person name="Benny G.L."/>
            <person name="Smith M.E."/>
            <person name="James T.Y."/>
            <person name="Grigoriev I.V."/>
        </authorList>
    </citation>
    <scope>NUCLEOTIDE SEQUENCE [LARGE SCALE GENOMIC DNA]</scope>
    <source>
        <strain evidence="4">RSA 1356</strain>
    </source>
</reference>
<gene>
    <name evidence="3" type="ORF">THASP1DRAFT_23010</name>
</gene>
<dbReference type="InterPro" id="IPR016137">
    <property type="entry name" value="RGS"/>
</dbReference>
<keyword evidence="1" id="KW-0812">Transmembrane</keyword>
<accession>A0A4P9XSK6</accession>
<dbReference type="PROSITE" id="PS50132">
    <property type="entry name" value="RGS"/>
    <property type="match status" value="1"/>
</dbReference>
<feature type="transmembrane region" description="Helical" evidence="1">
    <location>
        <begin position="209"/>
        <end position="228"/>
    </location>
</feature>
<organism evidence="3 4">
    <name type="scientific">Thamnocephalis sphaerospora</name>
    <dbReference type="NCBI Taxonomy" id="78915"/>
    <lineage>
        <taxon>Eukaryota</taxon>
        <taxon>Fungi</taxon>
        <taxon>Fungi incertae sedis</taxon>
        <taxon>Zoopagomycota</taxon>
        <taxon>Zoopagomycotina</taxon>
        <taxon>Zoopagomycetes</taxon>
        <taxon>Zoopagales</taxon>
        <taxon>Sigmoideomycetaceae</taxon>
        <taxon>Thamnocephalis</taxon>
    </lineage>
</organism>
<dbReference type="EMBL" id="KZ992541">
    <property type="protein sequence ID" value="RKP09106.1"/>
    <property type="molecule type" value="Genomic_DNA"/>
</dbReference>
<dbReference type="PRINTS" id="PR01301">
    <property type="entry name" value="RGSPROTEIN"/>
</dbReference>
<dbReference type="SMART" id="SM00315">
    <property type="entry name" value="RGS"/>
    <property type="match status" value="1"/>
</dbReference>
<dbReference type="PANTHER" id="PTHR10845">
    <property type="entry name" value="REGULATOR OF G PROTEIN SIGNALING"/>
    <property type="match status" value="1"/>
</dbReference>
<feature type="transmembrane region" description="Helical" evidence="1">
    <location>
        <begin position="240"/>
        <end position="261"/>
    </location>
</feature>
<name>A0A4P9XSK6_9FUNG</name>
<dbReference type="AlphaFoldDB" id="A0A4P9XSK6"/>
<dbReference type="OrthoDB" id="196547at2759"/>
<keyword evidence="1" id="KW-1133">Transmembrane helix</keyword>
<protein>
    <recommendedName>
        <fullName evidence="2">RGS domain-containing protein</fullName>
    </recommendedName>
</protein>
<dbReference type="PANTHER" id="PTHR10845:SF192">
    <property type="entry name" value="DOUBLE HIT, ISOFORM B"/>
    <property type="match status" value="1"/>
</dbReference>
<sequence length="447" mass="51390">MPMLRKRKGVLNDDQMLPTFLLALAAGYENGGQGASIRSSIRLVSARGHLLTSQSASMIQPSREIENNCPRDSTDVSVHDTWRQLIARKDRVAGAMCCFQSIFYQDEYRHHIHGHQCRLQLCVVLQAPEQPEDLDDLDEAFEHMLYGDKYWRQRDQLSANVIAYAIAVLMAMHAVCTAAMHLAAYQVDPLPTALEAVVCLRHWTMWPMYFFYTLYQALLMPVVLALLAGYRDAFGMRRELLIMILGGMAAMSVNLATLCFLLSTACYLLIMHGVGVVWPVYMAQRLEHAQKRDRDELTRDAFETMLADVMRFEAFKMFTVRDFSAENALFYERCRRLRNTASSMDQGTRARELQQIWNTFIRPAASLQVHLDARTLDELRGRVRSNSVDIRILDGALSEVCELMYQHTYPRVWTRSLMLVPHALVLAKWRNCIGHRDYGRVQRVSRQ</sequence>
<dbReference type="Pfam" id="PF00615">
    <property type="entry name" value="RGS"/>
    <property type="match status" value="1"/>
</dbReference>
<dbReference type="InterPro" id="IPR044926">
    <property type="entry name" value="RGS_subdomain_2"/>
</dbReference>
<feature type="domain" description="RGS" evidence="2">
    <location>
        <begin position="301"/>
        <end position="411"/>
    </location>
</feature>
<evidence type="ECO:0000313" key="3">
    <source>
        <dbReference type="EMBL" id="RKP09106.1"/>
    </source>
</evidence>
<evidence type="ECO:0000313" key="4">
    <source>
        <dbReference type="Proteomes" id="UP000271241"/>
    </source>
</evidence>
<evidence type="ECO:0000259" key="2">
    <source>
        <dbReference type="PROSITE" id="PS50132"/>
    </source>
</evidence>
<keyword evidence="1" id="KW-0472">Membrane</keyword>
<dbReference type="Proteomes" id="UP000271241">
    <property type="component" value="Unassembled WGS sequence"/>
</dbReference>
<dbReference type="InterPro" id="IPR036305">
    <property type="entry name" value="RGS_sf"/>
</dbReference>
<keyword evidence="4" id="KW-1185">Reference proteome</keyword>
<evidence type="ECO:0000256" key="1">
    <source>
        <dbReference type="SAM" id="Phobius"/>
    </source>
</evidence>
<feature type="transmembrane region" description="Helical" evidence="1">
    <location>
        <begin position="161"/>
        <end position="184"/>
    </location>
</feature>
<dbReference type="STRING" id="78915.A0A4P9XSK6"/>
<dbReference type="SUPFAM" id="SSF48097">
    <property type="entry name" value="Regulator of G-protein signaling, RGS"/>
    <property type="match status" value="1"/>
</dbReference>